<dbReference type="AlphaFoldDB" id="A0A2P8CIM0"/>
<evidence type="ECO:0000313" key="5">
    <source>
        <dbReference type="Proteomes" id="UP000396862"/>
    </source>
</evidence>
<evidence type="ECO:0000256" key="1">
    <source>
        <dbReference type="SAM" id="SignalP"/>
    </source>
</evidence>
<sequence length="332" mass="38320">MKMKKNLIYLLTLVVFSVSSTAVAYGQTSRTTEGPSRQAKIEDAKMIKDRTLLVVLTDNPDFDQKINYVVHKYWTFSRNIVFVASDDLKKTLNEKETKYAVLLINRVLVTETNKWGQPVFRNKFIRFSIKLGEKLNKRRAVYYQDVAYSDEDRQSKKVKLFKRDKAEHPFDLDDKEILFALDQIQNHLIARFEGKQRLTIAWEPLANSGKLATKTLLIARKDMDKKLTEQDIRDTYPYPFKIVDQKEIEQAYLSRNKDDAFVELAPFGYANGIMSQYVVNCENGQLLSVGAEDNGLGYKNYVSKGHLRAYVRHANLGKKGITKMISKSDAKY</sequence>
<reference evidence="2 5" key="2">
    <citation type="submission" date="2019-10" db="EMBL/GenBank/DDBJ databases">
        <title>Prolixibacter strains distinguished by the presence of nitrate reductase genes were adept at nitrate-dependent anaerobic corrosion of metallic iron and carbon steel.</title>
        <authorList>
            <person name="Iino T."/>
            <person name="Shono N."/>
            <person name="Ito K."/>
            <person name="Nakamura R."/>
            <person name="Sueoka K."/>
            <person name="Harayama S."/>
            <person name="Ohkuma M."/>
        </authorList>
    </citation>
    <scope>NUCLEOTIDE SEQUENCE [LARGE SCALE GENOMIC DNA]</scope>
    <source>
        <strain evidence="2 5">MIC1-1</strain>
    </source>
</reference>
<dbReference type="EMBL" id="BLAU01000001">
    <property type="protein sequence ID" value="GET20981.1"/>
    <property type="molecule type" value="Genomic_DNA"/>
</dbReference>
<dbReference type="Proteomes" id="UP000396862">
    <property type="component" value="Unassembled WGS sequence"/>
</dbReference>
<evidence type="ECO:0000313" key="2">
    <source>
        <dbReference type="EMBL" id="GET20981.1"/>
    </source>
</evidence>
<evidence type="ECO:0000313" key="3">
    <source>
        <dbReference type="EMBL" id="PSK84816.1"/>
    </source>
</evidence>
<gene>
    <name evidence="3" type="ORF">CLV93_102607</name>
    <name evidence="2" type="ORF">JCM18694_12270</name>
</gene>
<feature type="signal peptide" evidence="1">
    <location>
        <begin position="1"/>
        <end position="24"/>
    </location>
</feature>
<comment type="caution">
    <text evidence="3">The sequence shown here is derived from an EMBL/GenBank/DDBJ whole genome shotgun (WGS) entry which is preliminary data.</text>
</comment>
<keyword evidence="5" id="KW-1185">Reference proteome</keyword>
<dbReference type="Proteomes" id="UP000240621">
    <property type="component" value="Unassembled WGS sequence"/>
</dbReference>
<name>A0A2P8CIM0_9BACT</name>
<keyword evidence="1" id="KW-0732">Signal</keyword>
<protein>
    <submittedName>
        <fullName evidence="3">Uncharacterized protein</fullName>
    </submittedName>
</protein>
<dbReference type="OrthoDB" id="1093741at2"/>
<dbReference type="RefSeq" id="WP_106541381.1">
    <property type="nucleotide sequence ID" value="NZ_BLAU01000001.1"/>
</dbReference>
<evidence type="ECO:0000313" key="4">
    <source>
        <dbReference type="Proteomes" id="UP000240621"/>
    </source>
</evidence>
<accession>A0A2P8CIM0</accession>
<dbReference type="EMBL" id="PYGC01000002">
    <property type="protein sequence ID" value="PSK84816.1"/>
    <property type="molecule type" value="Genomic_DNA"/>
</dbReference>
<organism evidence="3 4">
    <name type="scientific">Prolixibacter denitrificans</name>
    <dbReference type="NCBI Taxonomy" id="1541063"/>
    <lineage>
        <taxon>Bacteria</taxon>
        <taxon>Pseudomonadati</taxon>
        <taxon>Bacteroidota</taxon>
        <taxon>Bacteroidia</taxon>
        <taxon>Marinilabiliales</taxon>
        <taxon>Prolixibacteraceae</taxon>
        <taxon>Prolixibacter</taxon>
    </lineage>
</organism>
<feature type="chain" id="PRO_5015113697" evidence="1">
    <location>
        <begin position="25"/>
        <end position="332"/>
    </location>
</feature>
<reference evidence="3 4" key="1">
    <citation type="submission" date="2018-03" db="EMBL/GenBank/DDBJ databases">
        <title>Genomic Encyclopedia of Archaeal and Bacterial Type Strains, Phase II (KMG-II): from individual species to whole genera.</title>
        <authorList>
            <person name="Goeker M."/>
        </authorList>
    </citation>
    <scope>NUCLEOTIDE SEQUENCE [LARGE SCALE GENOMIC DNA]</scope>
    <source>
        <strain evidence="3 4">DSM 27267</strain>
    </source>
</reference>
<proteinExistence type="predicted"/>